<proteinExistence type="predicted"/>
<organism evidence="2 3">
    <name type="scientific">Luedemannella helvata</name>
    <dbReference type="NCBI Taxonomy" id="349315"/>
    <lineage>
        <taxon>Bacteria</taxon>
        <taxon>Bacillati</taxon>
        <taxon>Actinomycetota</taxon>
        <taxon>Actinomycetes</taxon>
        <taxon>Micromonosporales</taxon>
        <taxon>Micromonosporaceae</taxon>
        <taxon>Luedemannella</taxon>
    </lineage>
</organism>
<dbReference type="Proteomes" id="UP001500655">
    <property type="component" value="Unassembled WGS sequence"/>
</dbReference>
<comment type="caution">
    <text evidence="2">The sequence shown here is derived from an EMBL/GenBank/DDBJ whole genome shotgun (WGS) entry which is preliminary data.</text>
</comment>
<dbReference type="EMBL" id="BAAALS010000051">
    <property type="protein sequence ID" value="GAA1776993.1"/>
    <property type="molecule type" value="Genomic_DNA"/>
</dbReference>
<evidence type="ECO:0000313" key="3">
    <source>
        <dbReference type="Proteomes" id="UP001500655"/>
    </source>
</evidence>
<dbReference type="Gene3D" id="1.10.10.10">
    <property type="entry name" value="Winged helix-like DNA-binding domain superfamily/Winged helix DNA-binding domain"/>
    <property type="match status" value="1"/>
</dbReference>
<dbReference type="PANTHER" id="PTHR38600:SF2">
    <property type="entry name" value="SLL0088 PROTEIN"/>
    <property type="match status" value="1"/>
</dbReference>
<sequence>MADARCAAGPATLTYNQMVIDQLSAESADQVFHALADATRRDILTRIIGERQSVSALARHYPMSLTAVQKHVAVLERAALVTKERRGREQVLSADVTVLRRAARLLDAYERLWRHRARGIEDILKGPDS</sequence>
<dbReference type="CDD" id="cd00090">
    <property type="entry name" value="HTH_ARSR"/>
    <property type="match status" value="1"/>
</dbReference>
<accession>A0ABP4XGB7</accession>
<dbReference type="PANTHER" id="PTHR38600">
    <property type="entry name" value="TRANSCRIPTIONAL REGULATORY PROTEIN"/>
    <property type="match status" value="1"/>
</dbReference>
<dbReference type="SMART" id="SM00418">
    <property type="entry name" value="HTH_ARSR"/>
    <property type="match status" value="1"/>
</dbReference>
<name>A0ABP4XGB7_9ACTN</name>
<dbReference type="PROSITE" id="PS50987">
    <property type="entry name" value="HTH_ARSR_2"/>
    <property type="match status" value="1"/>
</dbReference>
<dbReference type="InterPro" id="IPR036390">
    <property type="entry name" value="WH_DNA-bd_sf"/>
</dbReference>
<keyword evidence="3" id="KW-1185">Reference proteome</keyword>
<feature type="domain" description="HTH arsR-type" evidence="1">
    <location>
        <begin position="20"/>
        <end position="114"/>
    </location>
</feature>
<evidence type="ECO:0000259" key="1">
    <source>
        <dbReference type="PROSITE" id="PS50987"/>
    </source>
</evidence>
<evidence type="ECO:0000313" key="2">
    <source>
        <dbReference type="EMBL" id="GAA1776993.1"/>
    </source>
</evidence>
<gene>
    <name evidence="2" type="ORF">GCM10009681_55320</name>
</gene>
<dbReference type="InterPro" id="IPR036388">
    <property type="entry name" value="WH-like_DNA-bd_sf"/>
</dbReference>
<dbReference type="Pfam" id="PF12840">
    <property type="entry name" value="HTH_20"/>
    <property type="match status" value="1"/>
</dbReference>
<dbReference type="InterPro" id="IPR011991">
    <property type="entry name" value="ArsR-like_HTH"/>
</dbReference>
<dbReference type="InterPro" id="IPR001845">
    <property type="entry name" value="HTH_ArsR_DNA-bd_dom"/>
</dbReference>
<dbReference type="SUPFAM" id="SSF46785">
    <property type="entry name" value="Winged helix' DNA-binding domain"/>
    <property type="match status" value="1"/>
</dbReference>
<protein>
    <submittedName>
        <fullName evidence="2">Metalloregulator ArsR/SmtB family transcription factor</fullName>
    </submittedName>
</protein>
<reference evidence="3" key="1">
    <citation type="journal article" date="2019" name="Int. J. Syst. Evol. Microbiol.">
        <title>The Global Catalogue of Microorganisms (GCM) 10K type strain sequencing project: providing services to taxonomists for standard genome sequencing and annotation.</title>
        <authorList>
            <consortium name="The Broad Institute Genomics Platform"/>
            <consortium name="The Broad Institute Genome Sequencing Center for Infectious Disease"/>
            <person name="Wu L."/>
            <person name="Ma J."/>
        </authorList>
    </citation>
    <scope>NUCLEOTIDE SEQUENCE [LARGE SCALE GENOMIC DNA]</scope>
    <source>
        <strain evidence="3">JCM 13249</strain>
    </source>
</reference>